<dbReference type="EMBL" id="JAAARO010000013">
    <property type="protein sequence ID" value="KAF5738277.1"/>
    <property type="molecule type" value="Genomic_DNA"/>
</dbReference>
<comment type="caution">
    <text evidence="2">The sequence shown here is derived from an EMBL/GenBank/DDBJ whole genome shotgun (WGS) entry which is preliminary data.</text>
</comment>
<dbReference type="Proteomes" id="UP000593562">
    <property type="component" value="Unassembled WGS sequence"/>
</dbReference>
<feature type="compositionally biased region" description="Basic and acidic residues" evidence="1">
    <location>
        <begin position="185"/>
        <end position="202"/>
    </location>
</feature>
<gene>
    <name evidence="2" type="ORF">HS088_TW13G01173</name>
</gene>
<accession>A0A7J7CVZ6</accession>
<protein>
    <submittedName>
        <fullName evidence="2">Transcriptional regulator ATRX</fullName>
    </submittedName>
</protein>
<dbReference type="PANTHER" id="PTHR48227">
    <property type="entry name" value="DNA TOPOISOMERASE 1-LIKE"/>
    <property type="match status" value="1"/>
</dbReference>
<name>A0A7J7CVZ6_TRIWF</name>
<dbReference type="PANTHER" id="PTHR48227:SF1">
    <property type="entry name" value="DNA LIGASE 1-LIKE"/>
    <property type="match status" value="1"/>
</dbReference>
<evidence type="ECO:0000313" key="3">
    <source>
        <dbReference type="Proteomes" id="UP000593562"/>
    </source>
</evidence>
<evidence type="ECO:0000256" key="1">
    <source>
        <dbReference type="SAM" id="MobiDB-lite"/>
    </source>
</evidence>
<proteinExistence type="predicted"/>
<dbReference type="InParanoid" id="A0A7J7CVZ6"/>
<feature type="compositionally biased region" description="Low complexity" evidence="1">
    <location>
        <begin position="89"/>
        <end position="106"/>
    </location>
</feature>
<reference evidence="2 3" key="1">
    <citation type="journal article" date="2020" name="Nat. Commun.">
        <title>Genome of Tripterygium wilfordii and identification of cytochrome P450 involved in triptolide biosynthesis.</title>
        <authorList>
            <person name="Tu L."/>
            <person name="Su P."/>
            <person name="Zhang Z."/>
            <person name="Gao L."/>
            <person name="Wang J."/>
            <person name="Hu T."/>
            <person name="Zhou J."/>
            <person name="Zhang Y."/>
            <person name="Zhao Y."/>
            <person name="Liu Y."/>
            <person name="Song Y."/>
            <person name="Tong Y."/>
            <person name="Lu Y."/>
            <person name="Yang J."/>
            <person name="Xu C."/>
            <person name="Jia M."/>
            <person name="Peters R.J."/>
            <person name="Huang L."/>
            <person name="Gao W."/>
        </authorList>
    </citation>
    <scope>NUCLEOTIDE SEQUENCE [LARGE SCALE GENOMIC DNA]</scope>
    <source>
        <strain evidence="3">cv. XIE 37</strain>
        <tissue evidence="2">Leaf</tissue>
    </source>
</reference>
<feature type="region of interest" description="Disordered" evidence="1">
    <location>
        <begin position="60"/>
        <end position="236"/>
    </location>
</feature>
<evidence type="ECO:0000313" key="2">
    <source>
        <dbReference type="EMBL" id="KAF5738277.1"/>
    </source>
</evidence>
<dbReference type="AlphaFoldDB" id="A0A7J7CVZ6"/>
<keyword evidence="3" id="KW-1185">Reference proteome</keyword>
<sequence>MKIVKAKVISSTPIRLSKAASILSKFASSETGASQALGAYLRRASYAFNELTQLSKVLKSSSWRSHRKNHSGYETEATVGGEENATRAPEPIQEPSQPEPESQEPSRTGEERKGHKKKNEEKGEFVNSFNEDVKLEEAREEEPSSVRNAVDGNIEAEGGKKKHKKRRKERGDDVDNSEENGFQNEKVETVVKFETNEVEEKERKKRKSVEVEEEGEIGFEEQRSKIKKRKSGDGDN</sequence>
<organism evidence="2 3">
    <name type="scientific">Tripterygium wilfordii</name>
    <name type="common">Thunder God vine</name>
    <dbReference type="NCBI Taxonomy" id="458696"/>
    <lineage>
        <taxon>Eukaryota</taxon>
        <taxon>Viridiplantae</taxon>
        <taxon>Streptophyta</taxon>
        <taxon>Embryophyta</taxon>
        <taxon>Tracheophyta</taxon>
        <taxon>Spermatophyta</taxon>
        <taxon>Magnoliopsida</taxon>
        <taxon>eudicotyledons</taxon>
        <taxon>Gunneridae</taxon>
        <taxon>Pentapetalae</taxon>
        <taxon>rosids</taxon>
        <taxon>fabids</taxon>
        <taxon>Celastrales</taxon>
        <taxon>Celastraceae</taxon>
        <taxon>Tripterygium</taxon>
    </lineage>
</organism>
<feature type="compositionally biased region" description="Basic and acidic residues" evidence="1">
    <location>
        <begin position="107"/>
        <end position="124"/>
    </location>
</feature>
<feature type="compositionally biased region" description="Basic and acidic residues" evidence="1">
    <location>
        <begin position="131"/>
        <end position="144"/>
    </location>
</feature>
<dbReference type="OrthoDB" id="696117at2759"/>